<gene>
    <name evidence="2" type="ORF">TWF696_005052</name>
</gene>
<accession>A0AAV9UZM7</accession>
<feature type="region of interest" description="Disordered" evidence="1">
    <location>
        <begin position="1"/>
        <end position="83"/>
    </location>
</feature>
<feature type="compositionally biased region" description="Basic and acidic residues" evidence="1">
    <location>
        <begin position="282"/>
        <end position="301"/>
    </location>
</feature>
<dbReference type="InterPro" id="IPR015943">
    <property type="entry name" value="WD40/YVTN_repeat-like_dom_sf"/>
</dbReference>
<evidence type="ECO:0000313" key="3">
    <source>
        <dbReference type="Proteomes" id="UP001375240"/>
    </source>
</evidence>
<feature type="region of interest" description="Disordered" evidence="1">
    <location>
        <begin position="275"/>
        <end position="310"/>
    </location>
</feature>
<keyword evidence="3" id="KW-1185">Reference proteome</keyword>
<evidence type="ECO:0000256" key="1">
    <source>
        <dbReference type="SAM" id="MobiDB-lite"/>
    </source>
</evidence>
<sequence length="722" mass="79786">MPYDVDGPGPVLPAPPPAPAGGPYSHPAGYTPPGPQQPTTPEHDQYHSYGYFGPGDSVNIKERSFTQPKVKMSKSSSRAKLPERRVRFRLEPVEEDVATKTRREDALLDAPIPCDPINCPEARLALENARLPHSLPSEPSSSTGTSTQHGAAYRRHYKTDSTSISTSGFEGYYYTNSSPGSDYGQHSAKTLASSKFISAGNSRTPCSSGSANVEAFVPHDSRRTLQSTSRLRYYPSRPAPHIAEVEGDNEFPSYGDPRYAIQSLADLEISPLISSSGAHHSPCRDFSNRDPSRPGHDRPGPDGRTIQASELIPDSATKKSREIFKKLLGSRTTRPLDTNIYSFTIKSDYSQSMRYANLESRKEWAFVAASPDARTVVGVCDHDCFMTYSMDLVTESAGIRMMVCGDFEGEPLAIAVSNRHLAILTLTKLQVFDHQTGRKVYEWSSNKSVAAENFTSIVFAHSGLELCAGLTNGTIQFHYIPSDQQDYDPDNITFYRGDPQMDITLNSGDYAFTMAFSDDDMQFVCGTQQRMLLVYEFRGANGWESQRNKFKFNDWVWQWPCAPSEFRDETTADLQRNIPQEPGAHRRISGAIFCPDRRFLFATTTSGRSSAYMRCIDSNKQANCNQPVSHALPITKKGICRSAMSPDGKTIAVIGLDGTVYKCSFGAGSVLSDKQEFAKLPGASIPARACWVSWTDRGELLLLDKKGHIRIYDLAAPGRSPR</sequence>
<dbReference type="SUPFAM" id="SSF50978">
    <property type="entry name" value="WD40 repeat-like"/>
    <property type="match status" value="1"/>
</dbReference>
<protein>
    <submittedName>
        <fullName evidence="2">Uncharacterized protein</fullName>
    </submittedName>
</protein>
<dbReference type="InterPro" id="IPR036322">
    <property type="entry name" value="WD40_repeat_dom_sf"/>
</dbReference>
<feature type="region of interest" description="Disordered" evidence="1">
    <location>
        <begin position="133"/>
        <end position="155"/>
    </location>
</feature>
<dbReference type="Gene3D" id="2.130.10.10">
    <property type="entry name" value="YVTN repeat-like/Quinoprotein amine dehydrogenase"/>
    <property type="match status" value="1"/>
</dbReference>
<comment type="caution">
    <text evidence="2">The sequence shown here is derived from an EMBL/GenBank/DDBJ whole genome shotgun (WGS) entry which is preliminary data.</text>
</comment>
<organism evidence="2 3">
    <name type="scientific">Orbilia brochopaga</name>
    <dbReference type="NCBI Taxonomy" id="3140254"/>
    <lineage>
        <taxon>Eukaryota</taxon>
        <taxon>Fungi</taxon>
        <taxon>Dikarya</taxon>
        <taxon>Ascomycota</taxon>
        <taxon>Pezizomycotina</taxon>
        <taxon>Orbiliomycetes</taxon>
        <taxon>Orbiliales</taxon>
        <taxon>Orbiliaceae</taxon>
        <taxon>Orbilia</taxon>
    </lineage>
</organism>
<dbReference type="EMBL" id="JAVHNQ010000003">
    <property type="protein sequence ID" value="KAK6353061.1"/>
    <property type="molecule type" value="Genomic_DNA"/>
</dbReference>
<dbReference type="Proteomes" id="UP001375240">
    <property type="component" value="Unassembled WGS sequence"/>
</dbReference>
<dbReference type="AlphaFoldDB" id="A0AAV9UZM7"/>
<feature type="compositionally biased region" description="Low complexity" evidence="1">
    <location>
        <begin position="133"/>
        <end position="147"/>
    </location>
</feature>
<name>A0AAV9UZM7_9PEZI</name>
<evidence type="ECO:0000313" key="2">
    <source>
        <dbReference type="EMBL" id="KAK6353061.1"/>
    </source>
</evidence>
<reference evidence="2 3" key="1">
    <citation type="submission" date="2019-10" db="EMBL/GenBank/DDBJ databases">
        <authorList>
            <person name="Palmer J.M."/>
        </authorList>
    </citation>
    <scope>NUCLEOTIDE SEQUENCE [LARGE SCALE GENOMIC DNA]</scope>
    <source>
        <strain evidence="2 3">TWF696</strain>
    </source>
</reference>
<proteinExistence type="predicted"/>
<feature type="compositionally biased region" description="Pro residues" evidence="1">
    <location>
        <begin position="10"/>
        <end position="20"/>
    </location>
</feature>